<dbReference type="EMBL" id="QUOT01000001">
    <property type="protein sequence ID" value="REL30621.1"/>
    <property type="molecule type" value="Genomic_DNA"/>
</dbReference>
<dbReference type="Proteomes" id="UP000256899">
    <property type="component" value="Unassembled WGS sequence"/>
</dbReference>
<dbReference type="InterPro" id="IPR005619">
    <property type="entry name" value="Uncharacterised_YajG"/>
</dbReference>
<evidence type="ECO:0000313" key="2">
    <source>
        <dbReference type="Proteomes" id="UP000256899"/>
    </source>
</evidence>
<evidence type="ECO:0008006" key="3">
    <source>
        <dbReference type="Google" id="ProtNLM"/>
    </source>
</evidence>
<sequence>MSSLPNAKASKAAKNSSKAVKTNSYRTILSVSFVTLLSACATPPSQVIVAPQVSQAAMPIYSGDNISLAVVDLRPSNHLIQILRKDKPAELFSPAQSLPDSLSASLSQYLNAQGLNTQGGVTQMKVSIEKALVSVQQSMVKYQASSEIRLLVNINKGDKTYSQVLTSKGNSNGPIKADIAVLERDLNQQLGKVISELANNPELIAFMQNN</sequence>
<dbReference type="AlphaFoldDB" id="A0A3E0U0Z8"/>
<evidence type="ECO:0000313" key="1">
    <source>
        <dbReference type="EMBL" id="REL30621.1"/>
    </source>
</evidence>
<dbReference type="Pfam" id="PF03923">
    <property type="entry name" value="Lipoprotein_16"/>
    <property type="match status" value="1"/>
</dbReference>
<reference evidence="2" key="1">
    <citation type="submission" date="2018-08" db="EMBL/GenBank/DDBJ databases">
        <title>Thalassotalea euphylliae genome.</title>
        <authorList>
            <person name="Summers S."/>
            <person name="Rice S.A."/>
            <person name="Freckelton M.L."/>
            <person name="Nedved B.T."/>
            <person name="Hadfield M.G."/>
        </authorList>
    </citation>
    <scope>NUCLEOTIDE SEQUENCE [LARGE SCALE GENOMIC DNA]</scope>
    <source>
        <strain evidence="2">H3</strain>
    </source>
</reference>
<gene>
    <name evidence="1" type="ORF">DXX94_07815</name>
</gene>
<name>A0A3E0U0Z8_9GAMM</name>
<keyword evidence="2" id="KW-1185">Reference proteome</keyword>
<accession>A0A3E0U0Z8</accession>
<organism evidence="1 2">
    <name type="scientific">Thalassotalea euphylliae</name>
    <dbReference type="NCBI Taxonomy" id="1655234"/>
    <lineage>
        <taxon>Bacteria</taxon>
        <taxon>Pseudomonadati</taxon>
        <taxon>Pseudomonadota</taxon>
        <taxon>Gammaproteobacteria</taxon>
        <taxon>Alteromonadales</taxon>
        <taxon>Colwelliaceae</taxon>
        <taxon>Thalassotalea</taxon>
    </lineage>
</organism>
<comment type="caution">
    <text evidence="1">The sequence shown here is derived from an EMBL/GenBank/DDBJ whole genome shotgun (WGS) entry which is preliminary data.</text>
</comment>
<protein>
    <recommendedName>
        <fullName evidence="3">Lipoprotein</fullName>
    </recommendedName>
</protein>
<proteinExistence type="predicted"/>